<dbReference type="Proteomes" id="UP000221165">
    <property type="component" value="Unassembled WGS sequence"/>
</dbReference>
<dbReference type="EMBL" id="MIGC01000844">
    <property type="protein sequence ID" value="PHJ24114.1"/>
    <property type="molecule type" value="Genomic_DNA"/>
</dbReference>
<organism evidence="2 3">
    <name type="scientific">Cystoisospora suis</name>
    <dbReference type="NCBI Taxonomy" id="483139"/>
    <lineage>
        <taxon>Eukaryota</taxon>
        <taxon>Sar</taxon>
        <taxon>Alveolata</taxon>
        <taxon>Apicomplexa</taxon>
        <taxon>Conoidasida</taxon>
        <taxon>Coccidia</taxon>
        <taxon>Eucoccidiorida</taxon>
        <taxon>Eimeriorina</taxon>
        <taxon>Sarcocystidae</taxon>
        <taxon>Cystoisospora</taxon>
    </lineage>
</organism>
<dbReference type="VEuPathDB" id="ToxoDB:CSUI_002032"/>
<name>A0A2C6LAJ2_9APIC</name>
<feature type="compositionally biased region" description="Polar residues" evidence="1">
    <location>
        <begin position="38"/>
        <end position="50"/>
    </location>
</feature>
<feature type="region of interest" description="Disordered" evidence="1">
    <location>
        <begin position="34"/>
        <end position="58"/>
    </location>
</feature>
<proteinExistence type="predicted"/>
<sequence>MATSDPTVPPTRLDTQPHIFMQLYGEEDAKVLRPSKSVGAQSGGNVRTNPRPTPAHRLGGQQTAEVVLLYSSLAALHRASFASRRALHLLLCKQVDFYVIDANMDVGPGMSR</sequence>
<comment type="caution">
    <text evidence="2">The sequence shown here is derived from an EMBL/GenBank/DDBJ whole genome shotgun (WGS) entry which is preliminary data.</text>
</comment>
<accession>A0A2C6LAJ2</accession>
<keyword evidence="3" id="KW-1185">Reference proteome</keyword>
<evidence type="ECO:0000313" key="2">
    <source>
        <dbReference type="EMBL" id="PHJ24114.1"/>
    </source>
</evidence>
<evidence type="ECO:0000313" key="3">
    <source>
        <dbReference type="Proteomes" id="UP000221165"/>
    </source>
</evidence>
<protein>
    <submittedName>
        <fullName evidence="2">Uncharacterized protein</fullName>
    </submittedName>
</protein>
<dbReference type="GeneID" id="94425445"/>
<evidence type="ECO:0000256" key="1">
    <source>
        <dbReference type="SAM" id="MobiDB-lite"/>
    </source>
</evidence>
<gene>
    <name evidence="2" type="ORF">CSUI_002032</name>
</gene>
<dbReference type="OrthoDB" id="10683784at2759"/>
<dbReference type="AlphaFoldDB" id="A0A2C6LAJ2"/>
<reference evidence="2 3" key="1">
    <citation type="journal article" date="2017" name="Int. J. Parasitol.">
        <title>The genome of the protozoan parasite Cystoisospora suis and a reverse vaccinology approach to identify vaccine candidates.</title>
        <authorList>
            <person name="Palmieri N."/>
            <person name="Shrestha A."/>
            <person name="Ruttkowski B."/>
            <person name="Beck T."/>
            <person name="Vogl C."/>
            <person name="Tomley F."/>
            <person name="Blake D.P."/>
            <person name="Joachim A."/>
        </authorList>
    </citation>
    <scope>NUCLEOTIDE SEQUENCE [LARGE SCALE GENOMIC DNA]</scope>
    <source>
        <strain evidence="2 3">Wien I</strain>
    </source>
</reference>
<dbReference type="RefSeq" id="XP_067925788.1">
    <property type="nucleotide sequence ID" value="XM_068062234.1"/>
</dbReference>